<reference evidence="10" key="1">
    <citation type="submission" date="2022-05" db="EMBL/GenBank/DDBJ databases">
        <title>Using nanopore sequencing to obtain complete genomes from saliva samples.</title>
        <authorList>
            <person name="Baker J.L."/>
        </authorList>
    </citation>
    <scope>NUCLEOTIDE SEQUENCE</scope>
    <source>
        <strain evidence="10">JCVI-JB-Lp32</strain>
    </source>
</reference>
<dbReference type="Pfam" id="PF00664">
    <property type="entry name" value="ABC_membrane"/>
    <property type="match status" value="1"/>
</dbReference>
<gene>
    <name evidence="10" type="ORF">M3I19_05705</name>
</gene>
<dbReference type="AlphaFoldDB" id="A0A9E7AP68"/>
<dbReference type="GO" id="GO:0016887">
    <property type="term" value="F:ATP hydrolysis activity"/>
    <property type="evidence" value="ECO:0007669"/>
    <property type="project" value="InterPro"/>
</dbReference>
<dbReference type="PANTHER" id="PTHR24221">
    <property type="entry name" value="ATP-BINDING CASSETTE SUB-FAMILY B"/>
    <property type="match status" value="1"/>
</dbReference>
<feature type="transmembrane region" description="Helical" evidence="7">
    <location>
        <begin position="155"/>
        <end position="173"/>
    </location>
</feature>
<dbReference type="InterPro" id="IPR027417">
    <property type="entry name" value="P-loop_NTPase"/>
</dbReference>
<dbReference type="InterPro" id="IPR003439">
    <property type="entry name" value="ABC_transporter-like_ATP-bd"/>
</dbReference>
<feature type="transmembrane region" description="Helical" evidence="7">
    <location>
        <begin position="51"/>
        <end position="74"/>
    </location>
</feature>
<dbReference type="InterPro" id="IPR039421">
    <property type="entry name" value="Type_1_exporter"/>
</dbReference>
<dbReference type="InterPro" id="IPR011527">
    <property type="entry name" value="ABC1_TM_dom"/>
</dbReference>
<dbReference type="Gene3D" id="1.20.1560.10">
    <property type="entry name" value="ABC transporter type 1, transmembrane domain"/>
    <property type="match status" value="1"/>
</dbReference>
<dbReference type="PROSITE" id="PS50893">
    <property type="entry name" value="ABC_TRANSPORTER_2"/>
    <property type="match status" value="1"/>
</dbReference>
<protein>
    <submittedName>
        <fullName evidence="10">ABC transporter ATP-binding protein/permease</fullName>
    </submittedName>
</protein>
<evidence type="ECO:0000256" key="3">
    <source>
        <dbReference type="ARBA" id="ARBA00022741"/>
    </source>
</evidence>
<sequence>MFTWVIGKIKHLRGFKGVILLSIISFAINAITPYLNGILFNLLAYNTRYEIIINVAILVALFGIGNSIFTYVLIRVIAILKAETYILLLKLKVRNLYEIPYNILENVELSGLSQQIHSDIQIVSDFVLSNFTKFILNSILLFVSFYMMFELNQLLFILGLVLSLTYSLIVYLLKNPISKRLTDKKQNDVIFYQKYSSQLLLSEILYASSNSENSVSYLNSCFVPLNESIRKLVKIQSIYLSSDSVTSALYQAILFILGGVQIVNKNLSLGDFVTINMYFNIIINLVKYYIGFYNTFLDAKISYKRLENLENLKIPNQNSGIKIDHLDSICLRNFFFSYQSNNGIIDVINNLSTTFRKNTFHIIQGTNGSGKTTLLKILLGLYEGTSDNLEYNGEICSKVDTFYLRKHCIAYLPQSFFKPDMSPLEFLSLMSYDENINVTLLTEISKILKIPFENCQRLSGGELKKLYLNVALSKDSDFLILDEPTNDLDELSKHELINYLKMNPKKQGIIVSTHDKDLIDAADEVIYL</sequence>
<dbReference type="GO" id="GO:0034040">
    <property type="term" value="F:ATPase-coupled lipid transmembrane transporter activity"/>
    <property type="evidence" value="ECO:0007669"/>
    <property type="project" value="TreeGrafter"/>
</dbReference>
<evidence type="ECO:0000256" key="6">
    <source>
        <dbReference type="ARBA" id="ARBA00023136"/>
    </source>
</evidence>
<dbReference type="Pfam" id="PF00005">
    <property type="entry name" value="ABC_tran"/>
    <property type="match status" value="1"/>
</dbReference>
<feature type="transmembrane region" description="Helical" evidence="7">
    <location>
        <begin position="238"/>
        <end position="263"/>
    </location>
</feature>
<feature type="transmembrane region" description="Helical" evidence="7">
    <location>
        <begin position="18"/>
        <end position="45"/>
    </location>
</feature>
<proteinExistence type="predicted"/>
<dbReference type="GO" id="GO:0140359">
    <property type="term" value="F:ABC-type transporter activity"/>
    <property type="evidence" value="ECO:0007669"/>
    <property type="project" value="InterPro"/>
</dbReference>
<dbReference type="SUPFAM" id="SSF90123">
    <property type="entry name" value="ABC transporter transmembrane region"/>
    <property type="match status" value="1"/>
</dbReference>
<dbReference type="Proteomes" id="UP000831562">
    <property type="component" value="Chromosome"/>
</dbReference>
<evidence type="ECO:0000259" key="9">
    <source>
        <dbReference type="PROSITE" id="PS50929"/>
    </source>
</evidence>
<evidence type="ECO:0000256" key="2">
    <source>
        <dbReference type="ARBA" id="ARBA00022692"/>
    </source>
</evidence>
<organism evidence="10 11">
    <name type="scientific">Lancefieldella parvula</name>
    <dbReference type="NCBI Taxonomy" id="1382"/>
    <lineage>
        <taxon>Bacteria</taxon>
        <taxon>Bacillati</taxon>
        <taxon>Actinomycetota</taxon>
        <taxon>Coriobacteriia</taxon>
        <taxon>Coriobacteriales</taxon>
        <taxon>Atopobiaceae</taxon>
        <taxon>Lancefieldella</taxon>
    </lineage>
</organism>
<evidence type="ECO:0000256" key="4">
    <source>
        <dbReference type="ARBA" id="ARBA00022840"/>
    </source>
</evidence>
<feature type="transmembrane region" description="Helical" evidence="7">
    <location>
        <begin position="131"/>
        <end position="149"/>
    </location>
</feature>
<evidence type="ECO:0000313" key="11">
    <source>
        <dbReference type="Proteomes" id="UP000831562"/>
    </source>
</evidence>
<keyword evidence="5 7" id="KW-1133">Transmembrane helix</keyword>
<evidence type="ECO:0000259" key="8">
    <source>
        <dbReference type="PROSITE" id="PS50893"/>
    </source>
</evidence>
<keyword evidence="3" id="KW-0547">Nucleotide-binding</keyword>
<evidence type="ECO:0000256" key="5">
    <source>
        <dbReference type="ARBA" id="ARBA00022989"/>
    </source>
</evidence>
<feature type="domain" description="ABC transporter" evidence="8">
    <location>
        <begin position="329"/>
        <end position="528"/>
    </location>
</feature>
<evidence type="ECO:0000256" key="1">
    <source>
        <dbReference type="ARBA" id="ARBA00004651"/>
    </source>
</evidence>
<accession>A0A9E7AP68</accession>
<name>A0A9E7AP68_9ACTN</name>
<dbReference type="Gene3D" id="3.40.50.300">
    <property type="entry name" value="P-loop containing nucleotide triphosphate hydrolases"/>
    <property type="match status" value="1"/>
</dbReference>
<dbReference type="GO" id="GO:0005886">
    <property type="term" value="C:plasma membrane"/>
    <property type="evidence" value="ECO:0007669"/>
    <property type="project" value="UniProtKB-SubCell"/>
</dbReference>
<evidence type="ECO:0000313" key="10">
    <source>
        <dbReference type="EMBL" id="UQF77782.1"/>
    </source>
</evidence>
<dbReference type="PROSITE" id="PS50929">
    <property type="entry name" value="ABC_TM1F"/>
    <property type="match status" value="1"/>
</dbReference>
<dbReference type="GO" id="GO:0005524">
    <property type="term" value="F:ATP binding"/>
    <property type="evidence" value="ECO:0007669"/>
    <property type="project" value="UniProtKB-KW"/>
</dbReference>
<dbReference type="EMBL" id="CP097092">
    <property type="protein sequence ID" value="UQF77782.1"/>
    <property type="molecule type" value="Genomic_DNA"/>
</dbReference>
<comment type="subcellular location">
    <subcellularLocation>
        <location evidence="1">Cell membrane</location>
        <topology evidence="1">Multi-pass membrane protein</topology>
    </subcellularLocation>
</comment>
<keyword evidence="2 7" id="KW-0812">Transmembrane</keyword>
<keyword evidence="4 10" id="KW-0067">ATP-binding</keyword>
<dbReference type="InterPro" id="IPR036640">
    <property type="entry name" value="ABC1_TM_sf"/>
</dbReference>
<feature type="domain" description="ABC transmembrane type-1" evidence="9">
    <location>
        <begin position="17"/>
        <end position="298"/>
    </location>
</feature>
<evidence type="ECO:0000256" key="7">
    <source>
        <dbReference type="SAM" id="Phobius"/>
    </source>
</evidence>
<dbReference type="SUPFAM" id="SSF52540">
    <property type="entry name" value="P-loop containing nucleoside triphosphate hydrolases"/>
    <property type="match status" value="1"/>
</dbReference>
<dbReference type="InterPro" id="IPR003593">
    <property type="entry name" value="AAA+_ATPase"/>
</dbReference>
<dbReference type="PANTHER" id="PTHR24221:SF654">
    <property type="entry name" value="ATP-BINDING CASSETTE SUB-FAMILY B MEMBER 6"/>
    <property type="match status" value="1"/>
</dbReference>
<keyword evidence="6 7" id="KW-0472">Membrane</keyword>
<feature type="transmembrane region" description="Helical" evidence="7">
    <location>
        <begin position="275"/>
        <end position="296"/>
    </location>
</feature>
<dbReference type="SMART" id="SM00382">
    <property type="entry name" value="AAA"/>
    <property type="match status" value="1"/>
</dbReference>